<evidence type="ECO:0000259" key="1">
    <source>
        <dbReference type="Pfam" id="PF09313"/>
    </source>
</evidence>
<dbReference type="Pfam" id="PF09313">
    <property type="entry name" value="TehB-like"/>
    <property type="match status" value="1"/>
</dbReference>
<proteinExistence type="predicted"/>
<dbReference type="EMBL" id="AZMM01015007">
    <property type="protein sequence ID" value="ETJ30470.1"/>
    <property type="molecule type" value="Genomic_DNA"/>
</dbReference>
<accession>W1XLY0</accession>
<protein>
    <submittedName>
        <fullName evidence="2">Tellurite resistance protein TehB</fullName>
    </submittedName>
</protein>
<feature type="non-terminal residue" evidence="2">
    <location>
        <position position="53"/>
    </location>
</feature>
<dbReference type="InterPro" id="IPR014710">
    <property type="entry name" value="RmlC-like_jellyroll"/>
</dbReference>
<organism evidence="2">
    <name type="scientific">human gut metagenome</name>
    <dbReference type="NCBI Taxonomy" id="408170"/>
    <lineage>
        <taxon>unclassified sequences</taxon>
        <taxon>metagenomes</taxon>
        <taxon>organismal metagenomes</taxon>
    </lineage>
</organism>
<dbReference type="SUPFAM" id="SSF51197">
    <property type="entry name" value="Clavaminate synthase-like"/>
    <property type="match status" value="1"/>
</dbReference>
<sequence length="53" mass="5980">MTHKRIPKDWVIKRSTPFFTKENVPSALLTHHNTAAGVFGQLCVMEGTVTYYG</sequence>
<dbReference type="Gene3D" id="2.60.120.10">
    <property type="entry name" value="Jelly Rolls"/>
    <property type="match status" value="1"/>
</dbReference>
<dbReference type="InterPro" id="IPR015392">
    <property type="entry name" value="TehB/YeaR-like_dom"/>
</dbReference>
<feature type="domain" description="TehB/YeaR-like" evidence="1">
    <location>
        <begin position="14"/>
        <end position="53"/>
    </location>
</feature>
<comment type="caution">
    <text evidence="2">The sequence shown here is derived from an EMBL/GenBank/DDBJ whole genome shotgun (WGS) entry which is preliminary data.</text>
</comment>
<dbReference type="AlphaFoldDB" id="W1XLY0"/>
<gene>
    <name evidence="2" type="ORF">Q604_UNBC15007G0001</name>
</gene>
<name>W1XLY0_9ZZZZ</name>
<evidence type="ECO:0000313" key="2">
    <source>
        <dbReference type="EMBL" id="ETJ30470.1"/>
    </source>
</evidence>
<reference evidence="2" key="1">
    <citation type="submission" date="2013-12" db="EMBL/GenBank/DDBJ databases">
        <title>A Varibaculum cambriense genome reconstructed from a premature infant gut community with otherwise low bacterial novelty that shifts toward anaerobic metabolism during the third week of life.</title>
        <authorList>
            <person name="Brown C.T."/>
            <person name="Sharon I."/>
            <person name="Thomas B.C."/>
            <person name="Castelle C.J."/>
            <person name="Morowitz M.J."/>
            <person name="Banfield J.F."/>
        </authorList>
    </citation>
    <scope>NUCLEOTIDE SEQUENCE</scope>
</reference>